<gene>
    <name evidence="2" type="ORF">BS47DRAFT_132827</name>
</gene>
<feature type="compositionally biased region" description="Polar residues" evidence="1">
    <location>
        <begin position="9"/>
        <end position="24"/>
    </location>
</feature>
<keyword evidence="3" id="KW-1185">Reference proteome</keyword>
<accession>A0A9P6DSQ8</accession>
<feature type="compositionally biased region" description="Low complexity" evidence="1">
    <location>
        <begin position="251"/>
        <end position="266"/>
    </location>
</feature>
<proteinExistence type="predicted"/>
<feature type="region of interest" description="Disordered" evidence="1">
    <location>
        <begin position="212"/>
        <end position="292"/>
    </location>
</feature>
<dbReference type="EMBL" id="MU129029">
    <property type="protein sequence ID" value="KAF9509753.1"/>
    <property type="molecule type" value="Genomic_DNA"/>
</dbReference>
<feature type="region of interest" description="Disordered" evidence="1">
    <location>
        <begin position="58"/>
        <end position="198"/>
    </location>
</feature>
<sequence length="305" mass="33019">MVKNKSVPFKSQGTGATPLKSSITHADDDDEAPEIVGLGSAKEDVLVRQRMVKEFQASAVQKRKDANRARDKARKAIATWKSPKNPNSPGKRKQTTIDESDDKIPDEQDLAMHQRMGQAMQDAEEEQDDEAMGDIDAGDSGPDARDSSGEDPLDEGEDQGAELDGDSRRTNGDPAASKKSRRKLSLRSTLSSSAPPSYLPDFIFEAAAKAVASASPPLPTKPHSNVEKKRRKAAQSAKDIVLGSRVVRTLAPASHKAPSSPPASVKRFAKKSMKAKKGRWERRPTNLTISHGIHGPALAFSRKRA</sequence>
<evidence type="ECO:0000256" key="1">
    <source>
        <dbReference type="SAM" id="MobiDB-lite"/>
    </source>
</evidence>
<protein>
    <submittedName>
        <fullName evidence="2">Uncharacterized protein</fullName>
    </submittedName>
</protein>
<feature type="compositionally biased region" description="Acidic residues" evidence="1">
    <location>
        <begin position="149"/>
        <end position="164"/>
    </location>
</feature>
<reference evidence="2" key="1">
    <citation type="journal article" date="2020" name="Nat. Commun.">
        <title>Large-scale genome sequencing of mycorrhizal fungi provides insights into the early evolution of symbiotic traits.</title>
        <authorList>
            <person name="Miyauchi S."/>
            <person name="Kiss E."/>
            <person name="Kuo A."/>
            <person name="Drula E."/>
            <person name="Kohler A."/>
            <person name="Sanchez-Garcia M."/>
            <person name="Morin E."/>
            <person name="Andreopoulos B."/>
            <person name="Barry K.W."/>
            <person name="Bonito G."/>
            <person name="Buee M."/>
            <person name="Carver A."/>
            <person name="Chen C."/>
            <person name="Cichocki N."/>
            <person name="Clum A."/>
            <person name="Culley D."/>
            <person name="Crous P.W."/>
            <person name="Fauchery L."/>
            <person name="Girlanda M."/>
            <person name="Hayes R.D."/>
            <person name="Keri Z."/>
            <person name="LaButti K."/>
            <person name="Lipzen A."/>
            <person name="Lombard V."/>
            <person name="Magnuson J."/>
            <person name="Maillard F."/>
            <person name="Murat C."/>
            <person name="Nolan M."/>
            <person name="Ohm R.A."/>
            <person name="Pangilinan J."/>
            <person name="Pereira M.F."/>
            <person name="Perotto S."/>
            <person name="Peter M."/>
            <person name="Pfister S."/>
            <person name="Riley R."/>
            <person name="Sitrit Y."/>
            <person name="Stielow J.B."/>
            <person name="Szollosi G."/>
            <person name="Zifcakova L."/>
            <person name="Stursova M."/>
            <person name="Spatafora J.W."/>
            <person name="Tedersoo L."/>
            <person name="Vaario L.M."/>
            <person name="Yamada A."/>
            <person name="Yan M."/>
            <person name="Wang P."/>
            <person name="Xu J."/>
            <person name="Bruns T."/>
            <person name="Baldrian P."/>
            <person name="Vilgalys R."/>
            <person name="Dunand C."/>
            <person name="Henrissat B."/>
            <person name="Grigoriev I.V."/>
            <person name="Hibbett D."/>
            <person name="Nagy L.G."/>
            <person name="Martin F.M."/>
        </authorList>
    </citation>
    <scope>NUCLEOTIDE SEQUENCE</scope>
    <source>
        <strain evidence="2">UP504</strain>
    </source>
</reference>
<dbReference type="AlphaFoldDB" id="A0A9P6DSQ8"/>
<evidence type="ECO:0000313" key="3">
    <source>
        <dbReference type="Proteomes" id="UP000886523"/>
    </source>
</evidence>
<name>A0A9P6DSQ8_9AGAM</name>
<feature type="compositionally biased region" description="Acidic residues" evidence="1">
    <location>
        <begin position="122"/>
        <end position="137"/>
    </location>
</feature>
<feature type="compositionally biased region" description="Low complexity" evidence="1">
    <location>
        <begin position="186"/>
        <end position="196"/>
    </location>
</feature>
<evidence type="ECO:0000313" key="2">
    <source>
        <dbReference type="EMBL" id="KAF9509753.1"/>
    </source>
</evidence>
<organism evidence="2 3">
    <name type="scientific">Hydnum rufescens UP504</name>
    <dbReference type="NCBI Taxonomy" id="1448309"/>
    <lineage>
        <taxon>Eukaryota</taxon>
        <taxon>Fungi</taxon>
        <taxon>Dikarya</taxon>
        <taxon>Basidiomycota</taxon>
        <taxon>Agaricomycotina</taxon>
        <taxon>Agaricomycetes</taxon>
        <taxon>Cantharellales</taxon>
        <taxon>Hydnaceae</taxon>
        <taxon>Hydnum</taxon>
    </lineage>
</organism>
<feature type="compositionally biased region" description="Basic and acidic residues" evidence="1">
    <location>
        <begin position="102"/>
        <end position="112"/>
    </location>
</feature>
<feature type="region of interest" description="Disordered" evidence="1">
    <location>
        <begin position="1"/>
        <end position="37"/>
    </location>
</feature>
<dbReference type="Proteomes" id="UP000886523">
    <property type="component" value="Unassembled WGS sequence"/>
</dbReference>
<comment type="caution">
    <text evidence="2">The sequence shown here is derived from an EMBL/GenBank/DDBJ whole genome shotgun (WGS) entry which is preliminary data.</text>
</comment>
<feature type="compositionally biased region" description="Basic residues" evidence="1">
    <location>
        <begin position="267"/>
        <end position="280"/>
    </location>
</feature>